<sequence>MQVVKHCTIDYLFGTWFSKNKSIVEGTFTLLASKPEKQAQLKTKRSLKLKHGLAVIGEIDGQPDRYYFDYHTGESYMGSYAAYIVPLEDRAQWKVDKFRCGDKILLLIEETTRKVEEDEEKAKD</sequence>
<proteinExistence type="predicted"/>
<evidence type="ECO:0000313" key="2">
    <source>
        <dbReference type="Proteomes" id="UP000594638"/>
    </source>
</evidence>
<dbReference type="Gramene" id="OE9A071828T1">
    <property type="protein sequence ID" value="OE9A071828C1"/>
    <property type="gene ID" value="OE9A071828"/>
</dbReference>
<organism evidence="1 2">
    <name type="scientific">Olea europaea subsp. europaea</name>
    <dbReference type="NCBI Taxonomy" id="158383"/>
    <lineage>
        <taxon>Eukaryota</taxon>
        <taxon>Viridiplantae</taxon>
        <taxon>Streptophyta</taxon>
        <taxon>Embryophyta</taxon>
        <taxon>Tracheophyta</taxon>
        <taxon>Spermatophyta</taxon>
        <taxon>Magnoliopsida</taxon>
        <taxon>eudicotyledons</taxon>
        <taxon>Gunneridae</taxon>
        <taxon>Pentapetalae</taxon>
        <taxon>asterids</taxon>
        <taxon>lamiids</taxon>
        <taxon>Lamiales</taxon>
        <taxon>Oleaceae</taxon>
        <taxon>Oleeae</taxon>
        <taxon>Olea</taxon>
    </lineage>
</organism>
<gene>
    <name evidence="1" type="ORF">OLEA9_A071828</name>
</gene>
<name>A0A8S0S6X2_OLEEU</name>
<comment type="caution">
    <text evidence="1">The sequence shown here is derived from an EMBL/GenBank/DDBJ whole genome shotgun (WGS) entry which is preliminary data.</text>
</comment>
<evidence type="ECO:0000313" key="1">
    <source>
        <dbReference type="EMBL" id="CAA2988028.1"/>
    </source>
</evidence>
<accession>A0A8S0S6X2</accession>
<keyword evidence="2" id="KW-1185">Reference proteome</keyword>
<dbReference type="AlphaFoldDB" id="A0A8S0S6X2"/>
<reference evidence="1 2" key="1">
    <citation type="submission" date="2019-12" db="EMBL/GenBank/DDBJ databases">
        <authorList>
            <person name="Alioto T."/>
            <person name="Alioto T."/>
            <person name="Gomez Garrido J."/>
        </authorList>
    </citation>
    <scope>NUCLEOTIDE SEQUENCE [LARGE SCALE GENOMIC DNA]</scope>
</reference>
<protein>
    <submittedName>
        <fullName evidence="1">Uncharacterized protein</fullName>
    </submittedName>
</protein>
<dbReference type="EMBL" id="CACTIH010003963">
    <property type="protein sequence ID" value="CAA2988028.1"/>
    <property type="molecule type" value="Genomic_DNA"/>
</dbReference>
<dbReference type="Proteomes" id="UP000594638">
    <property type="component" value="Unassembled WGS sequence"/>
</dbReference>